<protein>
    <submittedName>
        <fullName evidence="3">Uncharacterized protein MANES_15G113900</fullName>
    </submittedName>
</protein>
<sequence>MPLGYIPDTNFVLQDLEGEQREDSLRYHSEKLALVFGLMSLSKEQTIRIRKNLRICGDCHLFARFVAKMEHRVIVIRDPIRYHHFQDGVCSCGDYW</sequence>
<name>A0A2P2P3F4_RHIMU</name>
<accession>A0A2P2P3F4</accession>
<proteinExistence type="inferred from homology"/>
<dbReference type="AlphaFoldDB" id="A0A2P2P3F4"/>
<dbReference type="Pfam" id="PF14432">
    <property type="entry name" value="DYW_deaminase"/>
    <property type="match status" value="1"/>
</dbReference>
<dbReference type="GO" id="GO:0008270">
    <property type="term" value="F:zinc ion binding"/>
    <property type="evidence" value="ECO:0007669"/>
    <property type="project" value="InterPro"/>
</dbReference>
<evidence type="ECO:0000313" key="3">
    <source>
        <dbReference type="EMBL" id="MBX49262.1"/>
    </source>
</evidence>
<reference evidence="3" key="1">
    <citation type="submission" date="2018-02" db="EMBL/GenBank/DDBJ databases">
        <title>Rhizophora mucronata_Transcriptome.</title>
        <authorList>
            <person name="Meera S.P."/>
            <person name="Sreeshan A."/>
            <person name="Augustine A."/>
        </authorList>
    </citation>
    <scope>NUCLEOTIDE SEQUENCE</scope>
    <source>
        <tissue evidence="3">Leaf</tissue>
    </source>
</reference>
<dbReference type="EMBL" id="GGEC01068778">
    <property type="protein sequence ID" value="MBX49262.1"/>
    <property type="molecule type" value="Transcribed_RNA"/>
</dbReference>
<evidence type="ECO:0000256" key="1">
    <source>
        <dbReference type="ARBA" id="ARBA00006643"/>
    </source>
</evidence>
<comment type="similarity">
    <text evidence="1">Belongs to the PPR family. PCMP-H subfamily.</text>
</comment>
<organism evidence="3">
    <name type="scientific">Rhizophora mucronata</name>
    <name type="common">Asiatic mangrove</name>
    <dbReference type="NCBI Taxonomy" id="61149"/>
    <lineage>
        <taxon>Eukaryota</taxon>
        <taxon>Viridiplantae</taxon>
        <taxon>Streptophyta</taxon>
        <taxon>Embryophyta</taxon>
        <taxon>Tracheophyta</taxon>
        <taxon>Spermatophyta</taxon>
        <taxon>Magnoliopsida</taxon>
        <taxon>eudicotyledons</taxon>
        <taxon>Gunneridae</taxon>
        <taxon>Pentapetalae</taxon>
        <taxon>rosids</taxon>
        <taxon>fabids</taxon>
        <taxon>Malpighiales</taxon>
        <taxon>Rhizophoraceae</taxon>
        <taxon>Rhizophora</taxon>
    </lineage>
</organism>
<dbReference type="InterPro" id="IPR032867">
    <property type="entry name" value="DYW_dom"/>
</dbReference>
<evidence type="ECO:0000259" key="2">
    <source>
        <dbReference type="Pfam" id="PF14432"/>
    </source>
</evidence>
<feature type="domain" description="DYW" evidence="2">
    <location>
        <begin position="4"/>
        <end position="96"/>
    </location>
</feature>